<proteinExistence type="predicted"/>
<keyword evidence="1" id="KW-1133">Transmembrane helix</keyword>
<dbReference type="EMBL" id="CP089291">
    <property type="protein sequence ID" value="UOF89476.1"/>
    <property type="molecule type" value="Genomic_DNA"/>
</dbReference>
<reference evidence="2" key="1">
    <citation type="submission" date="2021-12" db="EMBL/GenBank/DDBJ databases">
        <title>Alicyclobacillaceae gen. nov., sp. nov., isolated from chalcocite enrichment system.</title>
        <authorList>
            <person name="Jiang Z."/>
        </authorList>
    </citation>
    <scope>NUCLEOTIDE SEQUENCE</scope>
    <source>
        <strain evidence="2">MYW30-H2</strain>
    </source>
</reference>
<gene>
    <name evidence="2" type="ORF">LSG31_16490</name>
</gene>
<dbReference type="Proteomes" id="UP000830167">
    <property type="component" value="Chromosome"/>
</dbReference>
<keyword evidence="3" id="KW-1185">Reference proteome</keyword>
<evidence type="ECO:0000313" key="2">
    <source>
        <dbReference type="EMBL" id="UOF89476.1"/>
    </source>
</evidence>
<feature type="transmembrane region" description="Helical" evidence="1">
    <location>
        <begin position="6"/>
        <end position="26"/>
    </location>
</feature>
<name>A0ABY4CJ61_9BACL</name>
<organism evidence="2 3">
    <name type="scientific">Fodinisporobacter ferrooxydans</name>
    <dbReference type="NCBI Taxonomy" id="2901836"/>
    <lineage>
        <taxon>Bacteria</taxon>
        <taxon>Bacillati</taxon>
        <taxon>Bacillota</taxon>
        <taxon>Bacilli</taxon>
        <taxon>Bacillales</taxon>
        <taxon>Alicyclobacillaceae</taxon>
        <taxon>Fodinisporobacter</taxon>
    </lineage>
</organism>
<keyword evidence="1" id="KW-0812">Transmembrane</keyword>
<sequence>MEMYTWMGIFGVVLMGVSVIAFLFLIHPDIKKIFLIRLNKWKNLRLSIGSLYHNWIAKWKDAKAVSHSFENTNLAK</sequence>
<protein>
    <submittedName>
        <fullName evidence="2">Uncharacterized protein</fullName>
    </submittedName>
</protein>
<evidence type="ECO:0000256" key="1">
    <source>
        <dbReference type="SAM" id="Phobius"/>
    </source>
</evidence>
<accession>A0ABY4CJ61</accession>
<dbReference type="RefSeq" id="WP_347436166.1">
    <property type="nucleotide sequence ID" value="NZ_CP089291.1"/>
</dbReference>
<evidence type="ECO:0000313" key="3">
    <source>
        <dbReference type="Proteomes" id="UP000830167"/>
    </source>
</evidence>
<keyword evidence="1" id="KW-0472">Membrane</keyword>